<dbReference type="GO" id="GO:0052621">
    <property type="term" value="F:diguanylate cyclase activity"/>
    <property type="evidence" value="ECO:0007669"/>
    <property type="project" value="UniProtKB-EC"/>
</dbReference>
<dbReference type="Gene3D" id="3.30.70.270">
    <property type="match status" value="1"/>
</dbReference>
<accession>A0A3S8ZW86</accession>
<evidence type="ECO:0000313" key="5">
    <source>
        <dbReference type="EMBL" id="AZN37742.1"/>
    </source>
</evidence>
<dbReference type="PANTHER" id="PTHR45138:SF9">
    <property type="entry name" value="DIGUANYLATE CYCLASE DGCM-RELATED"/>
    <property type="match status" value="1"/>
</dbReference>
<evidence type="ECO:0000259" key="4">
    <source>
        <dbReference type="PROSITE" id="PS50887"/>
    </source>
</evidence>
<evidence type="ECO:0000256" key="2">
    <source>
        <dbReference type="ARBA" id="ARBA00034247"/>
    </source>
</evidence>
<feature type="transmembrane region" description="Helical" evidence="3">
    <location>
        <begin position="21"/>
        <end position="41"/>
    </location>
</feature>
<dbReference type="EC" id="2.7.7.65" evidence="1"/>
<reference evidence="5 6" key="1">
    <citation type="submission" date="2018-12" db="EMBL/GenBank/DDBJ databases">
        <title>Complete genome sequence of Iodobacter sp. H11R3.</title>
        <authorList>
            <person name="Bae J.-W."/>
        </authorList>
    </citation>
    <scope>NUCLEOTIDE SEQUENCE [LARGE SCALE GENOMIC DNA]</scope>
    <source>
        <strain evidence="5 6">H11R3</strain>
    </source>
</reference>
<dbReference type="SUPFAM" id="SSF55073">
    <property type="entry name" value="Nucleotide cyclase"/>
    <property type="match status" value="1"/>
</dbReference>
<organism evidence="5 6">
    <name type="scientific">Iodobacter ciconiae</name>
    <dbReference type="NCBI Taxonomy" id="2496266"/>
    <lineage>
        <taxon>Bacteria</taxon>
        <taxon>Pseudomonadati</taxon>
        <taxon>Pseudomonadota</taxon>
        <taxon>Betaproteobacteria</taxon>
        <taxon>Neisseriales</taxon>
        <taxon>Chitinibacteraceae</taxon>
        <taxon>Iodobacter</taxon>
    </lineage>
</organism>
<dbReference type="CDD" id="cd01949">
    <property type="entry name" value="GGDEF"/>
    <property type="match status" value="1"/>
</dbReference>
<name>A0A3S8ZW86_9NEIS</name>
<dbReference type="KEGG" id="iod:EJO50_15470"/>
<dbReference type="RefSeq" id="WP_125975661.1">
    <property type="nucleotide sequence ID" value="NZ_CP034433.1"/>
</dbReference>
<evidence type="ECO:0000256" key="1">
    <source>
        <dbReference type="ARBA" id="ARBA00012528"/>
    </source>
</evidence>
<dbReference type="InterPro" id="IPR029787">
    <property type="entry name" value="Nucleotide_cyclase"/>
</dbReference>
<dbReference type="AlphaFoldDB" id="A0A3S8ZW86"/>
<dbReference type="OrthoDB" id="9813903at2"/>
<dbReference type="EMBL" id="CP034433">
    <property type="protein sequence ID" value="AZN37742.1"/>
    <property type="molecule type" value="Genomic_DNA"/>
</dbReference>
<sequence>MSARKHFQPIAQRLSNILYRIGFLLMLVIVMVYAVLCYFDVADNLHEQLVGLAQEHRPRLSAALWDIDPIALTEELDNLLAVNSVAGIVLTTPSGARYIRGETDEVAKKLRYSVELMYRSSSIPVGRLTLISDRYEIWKQVAYRVFPFALAQLLFVMGLLFVLQLFLRKVVLRRLDALTIHTHILQHGHLDTAPPSPLFESPVRDELDNLLQGFANLQDNLLHQQQQRGQLIHALAKNRDQLEVEVAQRADESFYLSGFLQLLSRDTARCLSMFPDGTQYALEQTLKETGQLMGLDALVVVHFADGHHKGALYFWDKDDKKIRSDFNFAKRNLFELSKKNLISQTTFMVNADDELSKGSDEAVLCRDLHLSKLAGLSLDFNTERLGVLFAGLSDQDRQYSALEMRLLPMVAGLCSNVLAHHCQQLSLQETQHALLLANTQLAHLTRHDALTGIANRRVFDELLAKEMANVARKNQPLSLIILGLDSFKQYNDSFGHHEGDIALQKVAAVLGKFAERPGDCAARIEGNGFVLLLPNTDLHMGTLLAERIRLAVIKLGILQEDGSVLTISQGLAIHSGAEEVSAADFLRMADRALYRAKHHGNQVQAIGSFSDLSAGRQ</sequence>
<dbReference type="SMART" id="SM00267">
    <property type="entry name" value="GGDEF"/>
    <property type="match status" value="1"/>
</dbReference>
<gene>
    <name evidence="5" type="ORF">EJO50_15470</name>
</gene>
<dbReference type="Pfam" id="PF00990">
    <property type="entry name" value="GGDEF"/>
    <property type="match status" value="1"/>
</dbReference>
<dbReference type="InterPro" id="IPR043128">
    <property type="entry name" value="Rev_trsase/Diguanyl_cyclase"/>
</dbReference>
<keyword evidence="3" id="KW-0472">Membrane</keyword>
<keyword evidence="6" id="KW-1185">Reference proteome</keyword>
<protein>
    <recommendedName>
        <fullName evidence="1">diguanylate cyclase</fullName>
        <ecNumber evidence="1">2.7.7.65</ecNumber>
    </recommendedName>
</protein>
<dbReference type="InterPro" id="IPR000160">
    <property type="entry name" value="GGDEF_dom"/>
</dbReference>
<keyword evidence="3" id="KW-0812">Transmembrane</keyword>
<dbReference type="NCBIfam" id="TIGR00254">
    <property type="entry name" value="GGDEF"/>
    <property type="match status" value="1"/>
</dbReference>
<proteinExistence type="predicted"/>
<comment type="catalytic activity">
    <reaction evidence="2">
        <text>2 GTP = 3',3'-c-di-GMP + 2 diphosphate</text>
        <dbReference type="Rhea" id="RHEA:24898"/>
        <dbReference type="ChEBI" id="CHEBI:33019"/>
        <dbReference type="ChEBI" id="CHEBI:37565"/>
        <dbReference type="ChEBI" id="CHEBI:58805"/>
        <dbReference type="EC" id="2.7.7.65"/>
    </reaction>
</comment>
<feature type="transmembrane region" description="Helical" evidence="3">
    <location>
        <begin position="145"/>
        <end position="167"/>
    </location>
</feature>
<dbReference type="PANTHER" id="PTHR45138">
    <property type="entry name" value="REGULATORY COMPONENTS OF SENSORY TRANSDUCTION SYSTEM"/>
    <property type="match status" value="1"/>
</dbReference>
<dbReference type="GO" id="GO:0005886">
    <property type="term" value="C:plasma membrane"/>
    <property type="evidence" value="ECO:0007669"/>
    <property type="project" value="TreeGrafter"/>
</dbReference>
<dbReference type="InterPro" id="IPR050469">
    <property type="entry name" value="Diguanylate_Cyclase"/>
</dbReference>
<evidence type="ECO:0000256" key="3">
    <source>
        <dbReference type="SAM" id="Phobius"/>
    </source>
</evidence>
<dbReference type="PROSITE" id="PS50887">
    <property type="entry name" value="GGDEF"/>
    <property type="match status" value="1"/>
</dbReference>
<dbReference type="Proteomes" id="UP000282438">
    <property type="component" value="Chromosome"/>
</dbReference>
<dbReference type="GO" id="GO:1902201">
    <property type="term" value="P:negative regulation of bacterial-type flagellum-dependent cell motility"/>
    <property type="evidence" value="ECO:0007669"/>
    <property type="project" value="TreeGrafter"/>
</dbReference>
<feature type="domain" description="GGDEF" evidence="4">
    <location>
        <begin position="475"/>
        <end position="609"/>
    </location>
</feature>
<keyword evidence="3" id="KW-1133">Transmembrane helix</keyword>
<dbReference type="GO" id="GO:0043709">
    <property type="term" value="P:cell adhesion involved in single-species biofilm formation"/>
    <property type="evidence" value="ECO:0007669"/>
    <property type="project" value="TreeGrafter"/>
</dbReference>
<evidence type="ECO:0000313" key="6">
    <source>
        <dbReference type="Proteomes" id="UP000282438"/>
    </source>
</evidence>